<evidence type="ECO:0000313" key="5">
    <source>
        <dbReference type="Proteomes" id="UP001589608"/>
    </source>
</evidence>
<protein>
    <submittedName>
        <fullName evidence="4">PASTA domain-containing protein</fullName>
    </submittedName>
</protein>
<organism evidence="4 5">
    <name type="scientific">Dactylosporangium vinaceum</name>
    <dbReference type="NCBI Taxonomy" id="53362"/>
    <lineage>
        <taxon>Bacteria</taxon>
        <taxon>Bacillati</taxon>
        <taxon>Actinomycetota</taxon>
        <taxon>Actinomycetes</taxon>
        <taxon>Micromonosporales</taxon>
        <taxon>Micromonosporaceae</taxon>
        <taxon>Dactylosporangium</taxon>
    </lineage>
</organism>
<evidence type="ECO:0000256" key="1">
    <source>
        <dbReference type="SAM" id="MobiDB-lite"/>
    </source>
</evidence>
<dbReference type="Gene3D" id="3.30.10.20">
    <property type="match status" value="1"/>
</dbReference>
<feature type="region of interest" description="Disordered" evidence="1">
    <location>
        <begin position="1"/>
        <end position="109"/>
    </location>
</feature>
<feature type="compositionally biased region" description="Polar residues" evidence="1">
    <location>
        <begin position="33"/>
        <end position="54"/>
    </location>
</feature>
<evidence type="ECO:0000259" key="3">
    <source>
        <dbReference type="PROSITE" id="PS51178"/>
    </source>
</evidence>
<name>A0ABV5MPL9_9ACTN</name>
<feature type="region of interest" description="Disordered" evidence="1">
    <location>
        <begin position="219"/>
        <end position="241"/>
    </location>
</feature>
<feature type="transmembrane region" description="Helical" evidence="2">
    <location>
        <begin position="115"/>
        <end position="140"/>
    </location>
</feature>
<reference evidence="4 5" key="1">
    <citation type="submission" date="2024-09" db="EMBL/GenBank/DDBJ databases">
        <authorList>
            <person name="Sun Q."/>
            <person name="Mori K."/>
        </authorList>
    </citation>
    <scope>NUCLEOTIDE SEQUENCE [LARGE SCALE GENOMIC DNA]</scope>
    <source>
        <strain evidence="4 5">JCM 3307</strain>
    </source>
</reference>
<dbReference type="Pfam" id="PF03793">
    <property type="entry name" value="PASTA"/>
    <property type="match status" value="1"/>
</dbReference>
<feature type="compositionally biased region" description="Basic and acidic residues" evidence="1">
    <location>
        <begin position="69"/>
        <end position="80"/>
    </location>
</feature>
<feature type="domain" description="PASTA" evidence="3">
    <location>
        <begin position="187"/>
        <end position="253"/>
    </location>
</feature>
<dbReference type="Proteomes" id="UP001589608">
    <property type="component" value="Unassembled WGS sequence"/>
</dbReference>
<dbReference type="RefSeq" id="WP_223100365.1">
    <property type="nucleotide sequence ID" value="NZ_CP061913.1"/>
</dbReference>
<keyword evidence="2" id="KW-0472">Membrane</keyword>
<feature type="compositionally biased region" description="Low complexity" evidence="1">
    <location>
        <begin position="23"/>
        <end position="32"/>
    </location>
</feature>
<keyword evidence="2" id="KW-0812">Transmembrane</keyword>
<feature type="compositionally biased region" description="Low complexity" evidence="1">
    <location>
        <begin position="154"/>
        <end position="184"/>
    </location>
</feature>
<sequence length="272" mass="28326">MANRADQPDDESSTQPFWPFPSDDGPGADPDATQLQHPTDATQVQRPTDATQVQRPVDATRQVRPTARIVEDGAERERWSARAGVPAPGDPAVRRPAPQEWVEEPEEDPYQGRNWLTPVVVGIVALVLIGALSVGLYLIYRATADGRNAPGDLESSAPAAVSSAPPASSAAPPSSAPPSSEAPPSEGPEPVVIPPLRGNTLAEATVKLQGLGLNVKVERVPDDSLPPGEVLSARPGEGQTVLPGETVTLRVAAAVTTAPSVPQPSASASRSR</sequence>
<keyword evidence="2" id="KW-1133">Transmembrane helix</keyword>
<dbReference type="SMART" id="SM00740">
    <property type="entry name" value="PASTA"/>
    <property type="match status" value="1"/>
</dbReference>
<gene>
    <name evidence="4" type="ORF">ACFFTR_47750</name>
</gene>
<dbReference type="PROSITE" id="PS51178">
    <property type="entry name" value="PASTA"/>
    <property type="match status" value="1"/>
</dbReference>
<evidence type="ECO:0000313" key="4">
    <source>
        <dbReference type="EMBL" id="MFB9450816.1"/>
    </source>
</evidence>
<feature type="region of interest" description="Disordered" evidence="1">
    <location>
        <begin position="151"/>
        <end position="195"/>
    </location>
</feature>
<comment type="caution">
    <text evidence="4">The sequence shown here is derived from an EMBL/GenBank/DDBJ whole genome shotgun (WGS) entry which is preliminary data.</text>
</comment>
<dbReference type="InterPro" id="IPR005543">
    <property type="entry name" value="PASTA_dom"/>
</dbReference>
<accession>A0ABV5MPL9</accession>
<keyword evidence="5" id="KW-1185">Reference proteome</keyword>
<dbReference type="EMBL" id="JBHMCA010000084">
    <property type="protein sequence ID" value="MFB9450816.1"/>
    <property type="molecule type" value="Genomic_DNA"/>
</dbReference>
<dbReference type="CDD" id="cd06577">
    <property type="entry name" value="PASTA_pknB"/>
    <property type="match status" value="1"/>
</dbReference>
<evidence type="ECO:0000256" key="2">
    <source>
        <dbReference type="SAM" id="Phobius"/>
    </source>
</evidence>
<proteinExistence type="predicted"/>